<dbReference type="RefSeq" id="WP_168608752.1">
    <property type="nucleotide sequence ID" value="NZ_JAAZQD010000002.1"/>
</dbReference>
<reference evidence="2 3" key="1">
    <citation type="journal article" date="2017" name="Int. J. Syst. Evol. Microbiol.">
        <title>Oleiagrimonas citrea sp. nov., a marine bacterium isolated from tidal flat sediment and emended description of the genus Oleiagrimonas Fang et al. 2015 and Oleiagrimonas soli.</title>
        <authorList>
            <person name="Yang S.H."/>
            <person name="Seo H.S."/>
            <person name="Seong C.N."/>
            <person name="Kwon K.K."/>
        </authorList>
    </citation>
    <scope>NUCLEOTIDE SEQUENCE [LARGE SCALE GENOMIC DNA]</scope>
    <source>
        <strain evidence="2 3">MEBiC09124</strain>
    </source>
</reference>
<feature type="region of interest" description="Disordered" evidence="1">
    <location>
        <begin position="80"/>
        <end position="102"/>
    </location>
</feature>
<evidence type="ECO:0000313" key="3">
    <source>
        <dbReference type="Proteomes" id="UP000541636"/>
    </source>
</evidence>
<organism evidence="2 3">
    <name type="scientific">Oleiagrimonas citrea</name>
    <dbReference type="NCBI Taxonomy" id="1665687"/>
    <lineage>
        <taxon>Bacteria</taxon>
        <taxon>Pseudomonadati</taxon>
        <taxon>Pseudomonadota</taxon>
        <taxon>Gammaproteobacteria</taxon>
        <taxon>Lysobacterales</taxon>
        <taxon>Rhodanobacteraceae</taxon>
        <taxon>Oleiagrimonas</taxon>
    </lineage>
</organism>
<proteinExistence type="predicted"/>
<name>A0A846ZLM0_9GAMM</name>
<accession>A0A846ZLM0</accession>
<evidence type="ECO:0000313" key="2">
    <source>
        <dbReference type="EMBL" id="NKZ38430.1"/>
    </source>
</evidence>
<feature type="region of interest" description="Disordered" evidence="1">
    <location>
        <begin position="1"/>
        <end position="35"/>
    </location>
</feature>
<sequence length="102" mass="11292">MTLSEKGHHFATPVNRTISAPLAEPAVGRGDGRTGFEDLQKSAAFRVIDEVFRHHHFRQLPSRNVPGTIFSTFGLGSKHGHTSELRKKKNAQSKGMEEIISI</sequence>
<dbReference type="AlphaFoldDB" id="A0A846ZLM0"/>
<evidence type="ECO:0000256" key="1">
    <source>
        <dbReference type="SAM" id="MobiDB-lite"/>
    </source>
</evidence>
<keyword evidence="3" id="KW-1185">Reference proteome</keyword>
<comment type="caution">
    <text evidence="2">The sequence shown here is derived from an EMBL/GenBank/DDBJ whole genome shotgun (WGS) entry which is preliminary data.</text>
</comment>
<protein>
    <submittedName>
        <fullName evidence="2">Uncharacterized protein</fullName>
    </submittedName>
</protein>
<gene>
    <name evidence="2" type="ORF">HF690_05595</name>
</gene>
<dbReference type="Proteomes" id="UP000541636">
    <property type="component" value="Unassembled WGS sequence"/>
</dbReference>
<dbReference type="EMBL" id="JAAZQD010000002">
    <property type="protein sequence ID" value="NKZ38430.1"/>
    <property type="molecule type" value="Genomic_DNA"/>
</dbReference>